<evidence type="ECO:0000259" key="5">
    <source>
        <dbReference type="Pfam" id="PF01246"/>
    </source>
</evidence>
<dbReference type="SUPFAM" id="SSF57716">
    <property type="entry name" value="Glucocorticoid receptor-like (DNA-binding domain)"/>
    <property type="match status" value="1"/>
</dbReference>
<dbReference type="EMBL" id="ULHB01000002">
    <property type="protein sequence ID" value="SYW74772.1"/>
    <property type="molecule type" value="Genomic_DNA"/>
</dbReference>
<accession>A0A8H8TNP8</accession>
<comment type="similarity">
    <text evidence="1">Belongs to the eukaryotic ribosomal protein eL24 family.</text>
</comment>
<feature type="region of interest" description="Disordered" evidence="4">
    <location>
        <begin position="177"/>
        <end position="223"/>
    </location>
</feature>
<dbReference type="PANTHER" id="PTHR10792">
    <property type="entry name" value="60S RIBOSOMAL PROTEIN L24"/>
    <property type="match status" value="1"/>
</dbReference>
<evidence type="ECO:0000256" key="2">
    <source>
        <dbReference type="ARBA" id="ARBA00022980"/>
    </source>
</evidence>
<dbReference type="Gene3D" id="6.10.250.1270">
    <property type="match status" value="1"/>
</dbReference>
<evidence type="ECO:0000256" key="1">
    <source>
        <dbReference type="ARBA" id="ARBA00005647"/>
    </source>
</evidence>
<protein>
    <submittedName>
        <fullName evidence="6">Probable ribosomal protein L24.e.A, cytosolic</fullName>
    </submittedName>
</protein>
<proteinExistence type="inferred from homology"/>
<feature type="domain" description="Large ribosomal subunit protein eL24-related N-terminal" evidence="5">
    <location>
        <begin position="85"/>
        <end position="135"/>
    </location>
</feature>
<sequence length="223" mass="24535">MANTWAIRQRLREGSDEVQAFELQNAERASDDKAFGQYLDIANESAGPGFGALATCLLRAKCCPSVGLKTSKSQVAIHHVEDASGKGRLYVRGDNKVFRFVSSKNESLFLQRKNPRKIAWTVVYRRLHKKGVTEEVAKKRSRKTVKHQRGIVGASLDQINARRNQKPEVRAAARQAAITKSKEDKKAKAEVRKANKIKSVGAGGAGPQVSRQQMKGGAGKVRV</sequence>
<dbReference type="AlphaFoldDB" id="A0A8H8TNP8"/>
<dbReference type="Proteomes" id="UP000658997">
    <property type="component" value="Unassembled WGS sequence"/>
</dbReference>
<dbReference type="GO" id="GO:0002181">
    <property type="term" value="P:cytoplasmic translation"/>
    <property type="evidence" value="ECO:0007669"/>
    <property type="project" value="TreeGrafter"/>
</dbReference>
<organism evidence="6 7">
    <name type="scientific">Ustilago bromivora</name>
    <dbReference type="NCBI Taxonomy" id="307758"/>
    <lineage>
        <taxon>Eukaryota</taxon>
        <taxon>Fungi</taxon>
        <taxon>Dikarya</taxon>
        <taxon>Basidiomycota</taxon>
        <taxon>Ustilaginomycotina</taxon>
        <taxon>Ustilaginomycetes</taxon>
        <taxon>Ustilaginales</taxon>
        <taxon>Ustilaginaceae</taxon>
        <taxon>Ustilago</taxon>
    </lineage>
</organism>
<keyword evidence="7" id="KW-1185">Reference proteome</keyword>
<evidence type="ECO:0000256" key="3">
    <source>
        <dbReference type="ARBA" id="ARBA00023274"/>
    </source>
</evidence>
<dbReference type="PANTHER" id="PTHR10792:SF1">
    <property type="entry name" value="RIBOSOMAL PROTEIN L24"/>
    <property type="match status" value="1"/>
</dbReference>
<gene>
    <name evidence="6" type="ORF">UBRO2_00182</name>
</gene>
<dbReference type="Gene3D" id="2.30.170.20">
    <property type="entry name" value="Ribosomal protein L24e"/>
    <property type="match status" value="1"/>
</dbReference>
<name>A0A8H8TNP8_9BASI</name>
<dbReference type="InterPro" id="IPR000988">
    <property type="entry name" value="Ribosomal_eL24-rel_N"/>
</dbReference>
<dbReference type="GO" id="GO:0022625">
    <property type="term" value="C:cytosolic large ribosomal subunit"/>
    <property type="evidence" value="ECO:0007669"/>
    <property type="project" value="TreeGrafter"/>
</dbReference>
<evidence type="ECO:0000313" key="7">
    <source>
        <dbReference type="Proteomes" id="UP000658997"/>
    </source>
</evidence>
<comment type="caution">
    <text evidence="6">The sequence shown here is derived from an EMBL/GenBank/DDBJ whole genome shotgun (WGS) entry which is preliminary data.</text>
</comment>
<dbReference type="InterPro" id="IPR038630">
    <property type="entry name" value="L24e/L24_sf"/>
</dbReference>
<reference evidence="6" key="1">
    <citation type="submission" date="2018-08" db="EMBL/GenBank/DDBJ databases">
        <authorList>
            <person name="Guldener U."/>
        </authorList>
    </citation>
    <scope>NUCLEOTIDE SEQUENCE</scope>
    <source>
        <strain evidence="6">UB2</strain>
    </source>
</reference>
<feature type="compositionally biased region" description="Basic and acidic residues" evidence="4">
    <location>
        <begin position="180"/>
        <end position="193"/>
    </location>
</feature>
<keyword evidence="3" id="KW-0687">Ribonucleoprotein</keyword>
<dbReference type="CDD" id="cd00472">
    <property type="entry name" value="Ribosomal_L24e_L24"/>
    <property type="match status" value="1"/>
</dbReference>
<keyword evidence="2 6" id="KW-0689">Ribosomal protein</keyword>
<dbReference type="InterPro" id="IPR056366">
    <property type="entry name" value="Ribosomal_eL24"/>
</dbReference>
<evidence type="ECO:0000313" key="6">
    <source>
        <dbReference type="EMBL" id="SYW74772.1"/>
    </source>
</evidence>
<dbReference type="GO" id="GO:0003735">
    <property type="term" value="F:structural constituent of ribosome"/>
    <property type="evidence" value="ECO:0007669"/>
    <property type="project" value="InterPro"/>
</dbReference>
<dbReference type="Pfam" id="PF01246">
    <property type="entry name" value="Ribosomal_L24e"/>
    <property type="match status" value="1"/>
</dbReference>
<dbReference type="GO" id="GO:0003729">
    <property type="term" value="F:mRNA binding"/>
    <property type="evidence" value="ECO:0007669"/>
    <property type="project" value="TreeGrafter"/>
</dbReference>
<evidence type="ECO:0000256" key="4">
    <source>
        <dbReference type="SAM" id="MobiDB-lite"/>
    </source>
</evidence>